<keyword evidence="6" id="KW-1185">Reference proteome</keyword>
<dbReference type="SUPFAM" id="SSF52540">
    <property type="entry name" value="P-loop containing nucleoside triphosphate hydrolases"/>
    <property type="match status" value="1"/>
</dbReference>
<feature type="region of interest" description="Disordered" evidence="3">
    <location>
        <begin position="1"/>
        <end position="29"/>
    </location>
</feature>
<evidence type="ECO:0000256" key="1">
    <source>
        <dbReference type="ARBA" id="ARBA00022614"/>
    </source>
</evidence>
<dbReference type="SMART" id="SM01288">
    <property type="entry name" value="FISNA"/>
    <property type="match status" value="1"/>
</dbReference>
<reference evidence="5" key="3">
    <citation type="submission" date="2025-09" db="UniProtKB">
        <authorList>
            <consortium name="Ensembl"/>
        </authorList>
    </citation>
    <scope>IDENTIFICATION</scope>
</reference>
<dbReference type="AlphaFoldDB" id="A0A672JSM1"/>
<evidence type="ECO:0000259" key="4">
    <source>
        <dbReference type="PROSITE" id="PS50837"/>
    </source>
</evidence>
<feature type="compositionally biased region" description="Polar residues" evidence="3">
    <location>
        <begin position="8"/>
        <end position="23"/>
    </location>
</feature>
<dbReference type="InterPro" id="IPR041267">
    <property type="entry name" value="NLRP_HD2"/>
</dbReference>
<dbReference type="InterPro" id="IPR029495">
    <property type="entry name" value="NACHT-assoc"/>
</dbReference>
<dbReference type="SUPFAM" id="SSF47986">
    <property type="entry name" value="DEATH domain"/>
    <property type="match status" value="1"/>
</dbReference>
<dbReference type="OMA" id="HVTFLFP"/>
<dbReference type="PROSITE" id="PS50837">
    <property type="entry name" value="NACHT"/>
    <property type="match status" value="1"/>
</dbReference>
<protein>
    <recommendedName>
        <fullName evidence="4">NACHT domain-containing protein</fullName>
    </recommendedName>
</protein>
<dbReference type="InterPro" id="IPR051261">
    <property type="entry name" value="NLR"/>
</dbReference>
<feature type="domain" description="NACHT" evidence="4">
    <location>
        <begin position="206"/>
        <end position="340"/>
    </location>
</feature>
<dbReference type="Ensembl" id="ENSSFAT00005057863.1">
    <property type="protein sequence ID" value="ENSSFAP00005056152.1"/>
    <property type="gene ID" value="ENSSFAG00005026561.1"/>
</dbReference>
<evidence type="ECO:0000256" key="2">
    <source>
        <dbReference type="ARBA" id="ARBA00022737"/>
    </source>
</evidence>
<proteinExistence type="predicted"/>
<organism evidence="5 6">
    <name type="scientific">Salarias fasciatus</name>
    <name type="common">Jewelled blenny</name>
    <name type="synonym">Blennius fasciatus</name>
    <dbReference type="NCBI Taxonomy" id="181472"/>
    <lineage>
        <taxon>Eukaryota</taxon>
        <taxon>Metazoa</taxon>
        <taxon>Chordata</taxon>
        <taxon>Craniata</taxon>
        <taxon>Vertebrata</taxon>
        <taxon>Euteleostomi</taxon>
        <taxon>Actinopterygii</taxon>
        <taxon>Neopterygii</taxon>
        <taxon>Teleostei</taxon>
        <taxon>Neoteleostei</taxon>
        <taxon>Acanthomorphata</taxon>
        <taxon>Ovalentaria</taxon>
        <taxon>Blenniimorphae</taxon>
        <taxon>Blenniiformes</taxon>
        <taxon>Blennioidei</taxon>
        <taxon>Blenniidae</taxon>
        <taxon>Salariinae</taxon>
        <taxon>Salarias</taxon>
    </lineage>
</organism>
<dbReference type="Proteomes" id="UP000472267">
    <property type="component" value="Chromosome 10"/>
</dbReference>
<dbReference type="PANTHER" id="PTHR24106">
    <property type="entry name" value="NACHT, LRR AND CARD DOMAINS-CONTAINING"/>
    <property type="match status" value="1"/>
</dbReference>
<keyword evidence="1" id="KW-0433">Leucine-rich repeat</keyword>
<evidence type="ECO:0000313" key="5">
    <source>
        <dbReference type="Ensembl" id="ENSSFAP00005056152.1"/>
    </source>
</evidence>
<dbReference type="InParanoid" id="A0A672JSM1"/>
<reference evidence="5" key="2">
    <citation type="submission" date="2025-08" db="UniProtKB">
        <authorList>
            <consortium name="Ensembl"/>
        </authorList>
    </citation>
    <scope>IDENTIFICATION</scope>
</reference>
<dbReference type="InterPro" id="IPR027417">
    <property type="entry name" value="P-loop_NTPase"/>
</dbReference>
<dbReference type="Pfam" id="PF05729">
    <property type="entry name" value="NACHT"/>
    <property type="match status" value="1"/>
</dbReference>
<dbReference type="Gene3D" id="3.40.50.300">
    <property type="entry name" value="P-loop containing nucleotide triphosphate hydrolases"/>
    <property type="match status" value="1"/>
</dbReference>
<sequence length="656" mass="75402">HHVEQALTPAQSYKSMASDGTNTMDDDNKSYTGYSGDTAAQRSLISDTLKKLARWELRDFKTKLWGHFPELFYASPEHVDLVNLVDRLLECYSLEASLQITKTVLAELKLTAAVDSLWLECVRNQVRYELREILKEKYAEADVGGEKRPFDEIYTDPRIYSKTDFGPNIEHEVATIPKLSTNKSEPKLITLNDIHAPENVDRYDLQFVLVTGMAGSGKSMLVQRLILDWSHGRSHQHVTFLFPLTFRELKKFAEGKVSLLSIINELYPPTTKLKFEDISKEDCKVMWVFDGLDEFSGKIDFFNTELYGAYPDPTSLNVIVVNLLRGRILFHGLILVTTRSQVKRTIPYDVHCWEVQLQGFSEPQKDEYFTKRFKDEAQAARVISHVKSLKTFHIMCHLPLFCSLIADECQRAFTEQGSQAELPKSLTNMYTKLMLLLMRQLRSFRAPGRTADEERDFLMDTGKMAFTMLEKGAFLLDKSYEWEQHGVSDREVVDYSGFGTEFYIKPMILYREKAFSFIHPTMQEYIAALYVFLSFTNQGKMIFERQLKSTLKGIFKGSKIMELYKSALERNLKCEDAKMDFFLRFLFGMSARENLELLAPICNTSQCASATSDAAALIRKRMRDGQHPDRMRNLEHCLEELGVCDPSAETSNGKPR</sequence>
<accession>A0A672JSM1</accession>
<evidence type="ECO:0000256" key="3">
    <source>
        <dbReference type="SAM" id="MobiDB-lite"/>
    </source>
</evidence>
<dbReference type="InterPro" id="IPR011029">
    <property type="entry name" value="DEATH-like_dom_sf"/>
</dbReference>
<dbReference type="Gene3D" id="1.10.533.10">
    <property type="entry name" value="Death Domain, Fas"/>
    <property type="match status" value="1"/>
</dbReference>
<evidence type="ECO:0000313" key="6">
    <source>
        <dbReference type="Proteomes" id="UP000472267"/>
    </source>
</evidence>
<name>A0A672JSM1_SALFA</name>
<dbReference type="InterPro" id="IPR007111">
    <property type="entry name" value="NACHT_NTPase"/>
</dbReference>
<dbReference type="Pfam" id="PF17776">
    <property type="entry name" value="NLRC4_HD2"/>
    <property type="match status" value="1"/>
</dbReference>
<reference evidence="5" key="1">
    <citation type="submission" date="2019-06" db="EMBL/GenBank/DDBJ databases">
        <authorList>
            <consortium name="Wellcome Sanger Institute Data Sharing"/>
        </authorList>
    </citation>
    <scope>NUCLEOTIDE SEQUENCE [LARGE SCALE GENOMIC DNA]</scope>
</reference>
<keyword evidence="2" id="KW-0677">Repeat</keyword>